<keyword evidence="5" id="KW-1185">Reference proteome</keyword>
<reference evidence="4" key="1">
    <citation type="submission" date="2023-06" db="EMBL/GenBank/DDBJ databases">
        <title>Robiginitalea aurantiacus sp. nov. and Algoriphagus sediminis sp. nov., isolated from coastal sediment.</title>
        <authorList>
            <person name="Zhou Z.Y."/>
            <person name="An J."/>
            <person name="Jia Y.W."/>
            <person name="Du Z.J."/>
        </authorList>
    </citation>
    <scope>NUCLEOTIDE SEQUENCE</scope>
    <source>
        <strain evidence="4">C2-7</strain>
    </source>
</reference>
<dbReference type="EC" id="5.2.1.8" evidence="4"/>
<gene>
    <name evidence="4" type="ORF">QVH07_12055</name>
</gene>
<evidence type="ECO:0000256" key="1">
    <source>
        <dbReference type="PROSITE-ProRule" id="PRU00278"/>
    </source>
</evidence>
<name>A0ABT7YED9_9BACT</name>
<evidence type="ECO:0000259" key="3">
    <source>
        <dbReference type="PROSITE" id="PS50198"/>
    </source>
</evidence>
<dbReference type="RefSeq" id="WP_290000707.1">
    <property type="nucleotide sequence ID" value="NZ_JAUEPH010000005.1"/>
</dbReference>
<dbReference type="InterPro" id="IPR046357">
    <property type="entry name" value="PPIase_dom_sf"/>
</dbReference>
<dbReference type="PROSITE" id="PS50198">
    <property type="entry name" value="PPIC_PPIASE_2"/>
    <property type="match status" value="2"/>
</dbReference>
<evidence type="ECO:0000256" key="2">
    <source>
        <dbReference type="SAM" id="SignalP"/>
    </source>
</evidence>
<dbReference type="EMBL" id="JAUEPH010000005">
    <property type="protein sequence ID" value="MDN3204889.1"/>
    <property type="molecule type" value="Genomic_DNA"/>
</dbReference>
<evidence type="ECO:0000313" key="5">
    <source>
        <dbReference type="Proteomes" id="UP001171916"/>
    </source>
</evidence>
<dbReference type="GO" id="GO:0003755">
    <property type="term" value="F:peptidyl-prolyl cis-trans isomerase activity"/>
    <property type="evidence" value="ECO:0007669"/>
    <property type="project" value="UniProtKB-EC"/>
</dbReference>
<dbReference type="PANTHER" id="PTHR47245">
    <property type="entry name" value="PEPTIDYLPROLYL ISOMERASE"/>
    <property type="match status" value="1"/>
</dbReference>
<feature type="domain" description="PpiC" evidence="3">
    <location>
        <begin position="237"/>
        <end position="340"/>
    </location>
</feature>
<dbReference type="Proteomes" id="UP001171916">
    <property type="component" value="Unassembled WGS sequence"/>
</dbReference>
<dbReference type="Pfam" id="PF00639">
    <property type="entry name" value="Rotamase"/>
    <property type="match status" value="1"/>
</dbReference>
<feature type="chain" id="PRO_5047531856" evidence="2">
    <location>
        <begin position="28"/>
        <end position="665"/>
    </location>
</feature>
<dbReference type="Gene3D" id="3.10.50.40">
    <property type="match status" value="2"/>
</dbReference>
<feature type="signal peptide" evidence="2">
    <location>
        <begin position="1"/>
        <end position="27"/>
    </location>
</feature>
<keyword evidence="1 4" id="KW-0413">Isomerase</keyword>
<dbReference type="Pfam" id="PF13616">
    <property type="entry name" value="Rotamase_3"/>
    <property type="match status" value="1"/>
</dbReference>
<keyword evidence="2" id="KW-0732">Signal</keyword>
<keyword evidence="1" id="KW-0697">Rotamase</keyword>
<accession>A0ABT7YED9</accession>
<feature type="domain" description="PpiC" evidence="3">
    <location>
        <begin position="130"/>
        <end position="232"/>
    </location>
</feature>
<dbReference type="InterPro" id="IPR000297">
    <property type="entry name" value="PPIase_PpiC"/>
</dbReference>
<sequence>MNFYLKIATFYALLSCLSFFQMEGALADQSDEIMTIGGEPVSKSELIYLISKGQKEDPSVGGLSREEFEENLELFVNYKLKVKEAESLNLHKTEEFLREYESFKENLMAPYLIKNSLEEGEVRKAYSRMQEVVRASHILFQFPPNASKEDSLIVLRMAVKVKQEVENGGNINELAVEYSDDPSAKLNRGDLGYFTALQMVPAFEDAVYNMRTGEISDPVLTDFGYHIIQVMDRRPNPGQVKVSHLLVRIDPENPDGEDNAKRLVGDIYQEIQKESTSWTEIVKNFSEDASTREKGGMLPWFSVGSMIPEFEMTAFSLSEEGEISPPVKTQYGYHILRLEDKRPLESFESQEQVIRSKILRASRRSLIQSQVMAIQKSRYSFEENESNYLSLKENLEGFSRASDYQNFKDSPNWSDSELFRISGKAYTTTDFLSFVSWKERIPNSNSETLFDSWYTAFTAECLNRTEEKDVTESNRDYQMTLNEYRDGILLFSLMNQEVWQKGIMDSLGQRSYYNANLEDYFWKDRVEAMMVKVLDIGKASLARDFLISKNLTPDLKKEFENSIQSQNQLAFQSEYGLMEIDNHPVLSSADLNQTYQEVEANGHLHLLVIGDVIEGGPKDFTEIRGLVIKDYQEYLDDSLIEKLREKYPIVIDEEAKEEAFIALNQ</sequence>
<dbReference type="PANTHER" id="PTHR47245:SF2">
    <property type="entry name" value="PEPTIDYL-PROLYL CIS-TRANS ISOMERASE HP_0175-RELATED"/>
    <property type="match status" value="1"/>
</dbReference>
<proteinExistence type="predicted"/>
<organism evidence="4 5">
    <name type="scientific">Algoriphagus sediminis</name>
    <dbReference type="NCBI Taxonomy" id="3057113"/>
    <lineage>
        <taxon>Bacteria</taxon>
        <taxon>Pseudomonadati</taxon>
        <taxon>Bacteroidota</taxon>
        <taxon>Cytophagia</taxon>
        <taxon>Cytophagales</taxon>
        <taxon>Cyclobacteriaceae</taxon>
        <taxon>Algoriphagus</taxon>
    </lineage>
</organism>
<dbReference type="InterPro" id="IPR050245">
    <property type="entry name" value="PrsA_foldase"/>
</dbReference>
<protein>
    <submittedName>
        <fullName evidence="4">Peptidylprolyl isomerase</fullName>
        <ecNumber evidence="4">5.2.1.8</ecNumber>
    </submittedName>
</protein>
<evidence type="ECO:0000313" key="4">
    <source>
        <dbReference type="EMBL" id="MDN3204889.1"/>
    </source>
</evidence>
<dbReference type="SUPFAM" id="SSF54534">
    <property type="entry name" value="FKBP-like"/>
    <property type="match status" value="2"/>
</dbReference>
<comment type="caution">
    <text evidence="4">The sequence shown here is derived from an EMBL/GenBank/DDBJ whole genome shotgun (WGS) entry which is preliminary data.</text>
</comment>